<protein>
    <submittedName>
        <fullName evidence="2">Uncharacterized protein</fullName>
    </submittedName>
</protein>
<dbReference type="Proteomes" id="UP000507245">
    <property type="component" value="Unassembled WGS sequence"/>
</dbReference>
<proteinExistence type="predicted"/>
<evidence type="ECO:0000313" key="3">
    <source>
        <dbReference type="Proteomes" id="UP000507245"/>
    </source>
</evidence>
<dbReference type="EMBL" id="CAEKKB010000001">
    <property type="protein sequence ID" value="CAB4293424.1"/>
    <property type="molecule type" value="Genomic_DNA"/>
</dbReference>
<organism evidence="2 3">
    <name type="scientific">Prunus armeniaca</name>
    <name type="common">Apricot</name>
    <name type="synonym">Armeniaca vulgaris</name>
    <dbReference type="NCBI Taxonomy" id="36596"/>
    <lineage>
        <taxon>Eukaryota</taxon>
        <taxon>Viridiplantae</taxon>
        <taxon>Streptophyta</taxon>
        <taxon>Embryophyta</taxon>
        <taxon>Tracheophyta</taxon>
        <taxon>Spermatophyta</taxon>
        <taxon>Magnoliopsida</taxon>
        <taxon>eudicotyledons</taxon>
        <taxon>Gunneridae</taxon>
        <taxon>Pentapetalae</taxon>
        <taxon>rosids</taxon>
        <taxon>fabids</taxon>
        <taxon>Rosales</taxon>
        <taxon>Rosaceae</taxon>
        <taxon>Amygdaloideae</taxon>
        <taxon>Amygdaleae</taxon>
        <taxon>Prunus</taxon>
    </lineage>
</organism>
<gene>
    <name evidence="2" type="ORF">ORAREDHAP_LOCUS2286</name>
</gene>
<accession>A0A6J5W0Y0</accession>
<feature type="compositionally biased region" description="Polar residues" evidence="1">
    <location>
        <begin position="1"/>
        <end position="27"/>
    </location>
</feature>
<name>A0A6J5W0Y0_PRUAR</name>
<evidence type="ECO:0000313" key="2">
    <source>
        <dbReference type="EMBL" id="CAB4293424.1"/>
    </source>
</evidence>
<dbReference type="AlphaFoldDB" id="A0A6J5W0Y0"/>
<reference evidence="3" key="1">
    <citation type="journal article" date="2020" name="Genome Biol.">
        <title>Gamete binning: chromosome-level and haplotype-resolved genome assembly enabled by high-throughput single-cell sequencing of gamete genomes.</title>
        <authorList>
            <person name="Campoy J.A."/>
            <person name="Sun H."/>
            <person name="Goel M."/>
            <person name="Jiao W.-B."/>
            <person name="Folz-Donahue K."/>
            <person name="Wang N."/>
            <person name="Rubio M."/>
            <person name="Liu C."/>
            <person name="Kukat C."/>
            <person name="Ruiz D."/>
            <person name="Huettel B."/>
            <person name="Schneeberger K."/>
        </authorList>
    </citation>
    <scope>NUCLEOTIDE SEQUENCE [LARGE SCALE GENOMIC DNA]</scope>
    <source>
        <strain evidence="3">cv. Rojo Pasion</strain>
    </source>
</reference>
<feature type="region of interest" description="Disordered" evidence="1">
    <location>
        <begin position="1"/>
        <end position="34"/>
    </location>
</feature>
<sequence>MPQSLMPTSMGSPTTQTLPNLSTNTGPSFILDPSISGHHPSIPSISGHHPSTYIKLFPFYSTRKISPHYAEP</sequence>
<evidence type="ECO:0000256" key="1">
    <source>
        <dbReference type="SAM" id="MobiDB-lite"/>
    </source>
</evidence>
<keyword evidence="3" id="KW-1185">Reference proteome</keyword>